<dbReference type="PANTHER" id="PTHR44086:SF10">
    <property type="entry name" value="THIOSULFATE SULFURTRANSFERASE_RHODANESE-LIKE DOMAIN-CONTAINING PROTEIN 3"/>
    <property type="match status" value="1"/>
</dbReference>
<dbReference type="InterPro" id="IPR001763">
    <property type="entry name" value="Rhodanese-like_dom"/>
</dbReference>
<evidence type="ECO:0000256" key="1">
    <source>
        <dbReference type="SAM" id="MobiDB-lite"/>
    </source>
</evidence>
<proteinExistence type="predicted"/>
<evidence type="ECO:0000313" key="3">
    <source>
        <dbReference type="EMBL" id="KAF0045027.1"/>
    </source>
</evidence>
<dbReference type="Gene3D" id="3.40.250.10">
    <property type="entry name" value="Rhodanese-like domain"/>
    <property type="match status" value="1"/>
</dbReference>
<feature type="region of interest" description="Disordered" evidence="1">
    <location>
        <begin position="20"/>
        <end position="45"/>
    </location>
</feature>
<dbReference type="Proteomes" id="UP000438429">
    <property type="component" value="Unassembled WGS sequence"/>
</dbReference>
<dbReference type="SMART" id="SM00450">
    <property type="entry name" value="RHOD"/>
    <property type="match status" value="1"/>
</dbReference>
<dbReference type="SUPFAM" id="SSF52821">
    <property type="entry name" value="Rhodanese/Cell cycle control phosphatase"/>
    <property type="match status" value="1"/>
</dbReference>
<name>A0A6A4TEJ8_SCOMX</name>
<protein>
    <recommendedName>
        <fullName evidence="2">Rhodanese domain-containing protein</fullName>
    </recommendedName>
</protein>
<dbReference type="InterPro" id="IPR036873">
    <property type="entry name" value="Rhodanese-like_dom_sf"/>
</dbReference>
<dbReference type="Pfam" id="PF00581">
    <property type="entry name" value="Rhodanese"/>
    <property type="match status" value="1"/>
</dbReference>
<sequence>MALRSSWRFAGATPRLLRRSTALRPGSSVPGGRSSVSSLDDTQPRRRTTDLLQCSRFASAPPSTDVTYEQLKRLLAERTAVVVDVREPWELREYGVIPGSINIPLGQVNTALQLGPDEFKEKYGGEMPEQTDNIVFTCLAGFRSKTALAAAASLGYTRPCRGDSRRDKRMIYSVEGPCLIPTISQYEFATDSLWNINRFPSSSMIMNVFVFSGEERSRPVARDLVPCQLPAPSPESPKEHK</sequence>
<dbReference type="PROSITE" id="PS50206">
    <property type="entry name" value="RHODANESE_3"/>
    <property type="match status" value="1"/>
</dbReference>
<dbReference type="AlphaFoldDB" id="A0A6A4TEJ8"/>
<gene>
    <name evidence="3" type="ORF">F2P81_001556</name>
</gene>
<evidence type="ECO:0000313" key="4">
    <source>
        <dbReference type="Proteomes" id="UP000438429"/>
    </source>
</evidence>
<organism evidence="3 4">
    <name type="scientific">Scophthalmus maximus</name>
    <name type="common">Turbot</name>
    <name type="synonym">Psetta maxima</name>
    <dbReference type="NCBI Taxonomy" id="52904"/>
    <lineage>
        <taxon>Eukaryota</taxon>
        <taxon>Metazoa</taxon>
        <taxon>Chordata</taxon>
        <taxon>Craniata</taxon>
        <taxon>Vertebrata</taxon>
        <taxon>Euteleostomi</taxon>
        <taxon>Actinopterygii</taxon>
        <taxon>Neopterygii</taxon>
        <taxon>Teleostei</taxon>
        <taxon>Neoteleostei</taxon>
        <taxon>Acanthomorphata</taxon>
        <taxon>Carangaria</taxon>
        <taxon>Pleuronectiformes</taxon>
        <taxon>Pleuronectoidei</taxon>
        <taxon>Scophthalmidae</taxon>
        <taxon>Scophthalmus</taxon>
    </lineage>
</organism>
<reference evidence="3 4" key="1">
    <citation type="submission" date="2019-06" db="EMBL/GenBank/DDBJ databases">
        <title>Draft genomes of female and male turbot (Scophthalmus maximus).</title>
        <authorList>
            <person name="Xu H."/>
            <person name="Xu X.-W."/>
            <person name="Shao C."/>
            <person name="Chen S."/>
        </authorList>
    </citation>
    <scope>NUCLEOTIDE SEQUENCE [LARGE SCALE GENOMIC DNA]</scope>
    <source>
        <strain evidence="3">Ysfricsl-2016a</strain>
        <tissue evidence="3">Blood</tissue>
    </source>
</reference>
<dbReference type="PANTHER" id="PTHR44086">
    <property type="entry name" value="THIOSULFATE SULFURTRANSFERASE RDL2, MITOCHONDRIAL-RELATED"/>
    <property type="match status" value="1"/>
</dbReference>
<accession>A0A6A4TEJ8</accession>
<comment type="caution">
    <text evidence="3">The sequence shown here is derived from an EMBL/GenBank/DDBJ whole genome shotgun (WGS) entry which is preliminary data.</text>
</comment>
<feature type="compositionally biased region" description="Low complexity" evidence="1">
    <location>
        <begin position="24"/>
        <end position="38"/>
    </location>
</feature>
<feature type="domain" description="Rhodanese" evidence="2">
    <location>
        <begin position="76"/>
        <end position="158"/>
    </location>
</feature>
<evidence type="ECO:0000259" key="2">
    <source>
        <dbReference type="PROSITE" id="PS50206"/>
    </source>
</evidence>
<dbReference type="EMBL" id="VEVO01000002">
    <property type="protein sequence ID" value="KAF0045027.1"/>
    <property type="molecule type" value="Genomic_DNA"/>
</dbReference>